<feature type="domain" description="MATH" evidence="2">
    <location>
        <begin position="1"/>
        <end position="70"/>
    </location>
</feature>
<dbReference type="InterPro" id="IPR052664">
    <property type="entry name" value="BTB-MATH_domain_protein"/>
</dbReference>
<dbReference type="Proteomes" id="UP000827892">
    <property type="component" value="Chromosome II"/>
</dbReference>
<feature type="domain" description="BTB" evidence="1">
    <location>
        <begin position="94"/>
        <end position="153"/>
    </location>
</feature>
<dbReference type="CDD" id="cd18186">
    <property type="entry name" value="BTB_POZ_ZBTB_KLHL-like"/>
    <property type="match status" value="1"/>
</dbReference>
<reference evidence="3 4" key="1">
    <citation type="submission" date="2022-05" db="EMBL/GenBank/DDBJ databases">
        <title>Chromosome-level reference genomes for two strains of Caenorhabditis briggsae: an improved platform for comparative genomics.</title>
        <authorList>
            <person name="Stevens L."/>
            <person name="Andersen E.C."/>
        </authorList>
    </citation>
    <scope>NUCLEOTIDE SEQUENCE [LARGE SCALE GENOMIC DNA]</scope>
    <source>
        <strain evidence="3">QX1410_ONT</strain>
        <tissue evidence="3">Whole-organism</tissue>
    </source>
</reference>
<dbReference type="InterPro" id="IPR008974">
    <property type="entry name" value="TRAF-like"/>
</dbReference>
<dbReference type="SUPFAM" id="SSF49599">
    <property type="entry name" value="TRAF domain-like"/>
    <property type="match status" value="1"/>
</dbReference>
<organism evidence="3 4">
    <name type="scientific">Caenorhabditis briggsae</name>
    <dbReference type="NCBI Taxonomy" id="6238"/>
    <lineage>
        <taxon>Eukaryota</taxon>
        <taxon>Metazoa</taxon>
        <taxon>Ecdysozoa</taxon>
        <taxon>Nematoda</taxon>
        <taxon>Chromadorea</taxon>
        <taxon>Rhabditida</taxon>
        <taxon>Rhabditina</taxon>
        <taxon>Rhabditomorpha</taxon>
        <taxon>Rhabditoidea</taxon>
        <taxon>Rhabditidae</taxon>
        <taxon>Peloderinae</taxon>
        <taxon>Caenorhabditis</taxon>
    </lineage>
</organism>
<evidence type="ECO:0008006" key="5">
    <source>
        <dbReference type="Google" id="ProtNLM"/>
    </source>
</evidence>
<dbReference type="Gene3D" id="3.30.710.10">
    <property type="entry name" value="Potassium Channel Kv1.1, Chain A"/>
    <property type="match status" value="1"/>
</dbReference>
<dbReference type="AlphaFoldDB" id="A0AAE9DMP6"/>
<name>A0AAE9DMP6_CAEBR</name>
<sequence>MLLYTNVTGNQEIHINYILRIFSKNREKNHSKSRSDGNEWDNWGWHKFIEWRTLEDEYLDDGKLEVELHVKINKMVRFLRKDLRSFGEDMKQFSDVTLKVKERKFYISKLYLSSHSPYFATLFLGRFQESEKSEIELKDVNPQDFQYYLEVLHLENGIDEISMAYVCMEKTKCSLQLKAIPQHAIYHSSYSGMLRTPSMNIEAVFRGGITRFLEHARLTEQVKTLSQLLNKDRLFL</sequence>
<dbReference type="PROSITE" id="PS50097">
    <property type="entry name" value="BTB"/>
    <property type="match status" value="1"/>
</dbReference>
<proteinExistence type="predicted"/>
<dbReference type="InterPro" id="IPR011333">
    <property type="entry name" value="SKP1/BTB/POZ_sf"/>
</dbReference>
<evidence type="ECO:0000259" key="2">
    <source>
        <dbReference type="PROSITE" id="PS50144"/>
    </source>
</evidence>
<dbReference type="PANTHER" id="PTHR22743">
    <property type="entry name" value="MEPRIN/TRAF-LIKE MATH FAMILY-C.ELEGANS"/>
    <property type="match status" value="1"/>
</dbReference>
<dbReference type="CDD" id="cd00121">
    <property type="entry name" value="MATH"/>
    <property type="match status" value="1"/>
</dbReference>
<evidence type="ECO:0000259" key="1">
    <source>
        <dbReference type="PROSITE" id="PS50097"/>
    </source>
</evidence>
<dbReference type="Pfam" id="PF00651">
    <property type="entry name" value="BTB"/>
    <property type="match status" value="1"/>
</dbReference>
<dbReference type="Gene3D" id="2.60.210.10">
    <property type="entry name" value="Apoptosis, Tumor Necrosis Factor Receptor Associated Protein 2, Chain A"/>
    <property type="match status" value="1"/>
</dbReference>
<dbReference type="InterPro" id="IPR002083">
    <property type="entry name" value="MATH/TRAF_dom"/>
</dbReference>
<protein>
    <recommendedName>
        <fullName evidence="5">BTB domain-containing protein</fullName>
    </recommendedName>
</protein>
<dbReference type="EMBL" id="CP090892">
    <property type="protein sequence ID" value="ULU08214.1"/>
    <property type="molecule type" value="Genomic_DNA"/>
</dbReference>
<dbReference type="Pfam" id="PF00917">
    <property type="entry name" value="MATH"/>
    <property type="match status" value="1"/>
</dbReference>
<evidence type="ECO:0000313" key="4">
    <source>
        <dbReference type="Proteomes" id="UP000827892"/>
    </source>
</evidence>
<evidence type="ECO:0000313" key="3">
    <source>
        <dbReference type="EMBL" id="ULU08214.1"/>
    </source>
</evidence>
<dbReference type="PROSITE" id="PS50144">
    <property type="entry name" value="MATH"/>
    <property type="match status" value="1"/>
</dbReference>
<dbReference type="SMART" id="SM00225">
    <property type="entry name" value="BTB"/>
    <property type="match status" value="1"/>
</dbReference>
<dbReference type="SUPFAM" id="SSF54695">
    <property type="entry name" value="POZ domain"/>
    <property type="match status" value="1"/>
</dbReference>
<dbReference type="InterPro" id="IPR000210">
    <property type="entry name" value="BTB/POZ_dom"/>
</dbReference>
<accession>A0AAE9DMP6</accession>
<dbReference type="PANTHER" id="PTHR22743:SF165">
    <property type="entry name" value="BTB AND MATH DOMAIN CONTAINING-RELATED"/>
    <property type="match status" value="1"/>
</dbReference>
<gene>
    <name evidence="3" type="ORF">L3Y34_019380</name>
</gene>